<accession>A0A6J8A0H5</accession>
<feature type="chain" id="PRO_5026955782" description="WSC domain-containing protein" evidence="2">
    <location>
        <begin position="23"/>
        <end position="434"/>
    </location>
</feature>
<name>A0A6J8A0H5_MYTCO</name>
<dbReference type="Proteomes" id="UP000507470">
    <property type="component" value="Unassembled WGS sequence"/>
</dbReference>
<feature type="signal peptide" evidence="2">
    <location>
        <begin position="1"/>
        <end position="22"/>
    </location>
</feature>
<evidence type="ECO:0000256" key="2">
    <source>
        <dbReference type="SAM" id="SignalP"/>
    </source>
</evidence>
<dbReference type="Pfam" id="PF01822">
    <property type="entry name" value="WSC"/>
    <property type="match status" value="1"/>
</dbReference>
<evidence type="ECO:0000259" key="3">
    <source>
        <dbReference type="PROSITE" id="PS51212"/>
    </source>
</evidence>
<feature type="domain" description="WSC" evidence="3">
    <location>
        <begin position="22"/>
        <end position="112"/>
    </location>
</feature>
<feature type="region of interest" description="Disordered" evidence="1">
    <location>
        <begin position="413"/>
        <end position="434"/>
    </location>
</feature>
<keyword evidence="5" id="KW-1185">Reference proteome</keyword>
<evidence type="ECO:0000313" key="5">
    <source>
        <dbReference type="Proteomes" id="UP000507470"/>
    </source>
</evidence>
<gene>
    <name evidence="4" type="ORF">MCOR_2197</name>
</gene>
<dbReference type="PROSITE" id="PS51212">
    <property type="entry name" value="WSC"/>
    <property type="match status" value="1"/>
</dbReference>
<keyword evidence="2" id="KW-0732">Signal</keyword>
<protein>
    <recommendedName>
        <fullName evidence="3">WSC domain-containing protein</fullName>
    </recommendedName>
</protein>
<feature type="compositionally biased region" description="Polar residues" evidence="1">
    <location>
        <begin position="164"/>
        <end position="178"/>
    </location>
</feature>
<feature type="compositionally biased region" description="Basic and acidic residues" evidence="1">
    <location>
        <begin position="413"/>
        <end position="428"/>
    </location>
</feature>
<reference evidence="4 5" key="1">
    <citation type="submission" date="2020-06" db="EMBL/GenBank/DDBJ databases">
        <authorList>
            <person name="Li R."/>
            <person name="Bekaert M."/>
        </authorList>
    </citation>
    <scope>NUCLEOTIDE SEQUENCE [LARGE SCALE GENOMIC DNA]</scope>
    <source>
        <strain evidence="5">wild</strain>
    </source>
</reference>
<evidence type="ECO:0000313" key="4">
    <source>
        <dbReference type="EMBL" id="CAC5359279.1"/>
    </source>
</evidence>
<evidence type="ECO:0000256" key="1">
    <source>
        <dbReference type="SAM" id="MobiDB-lite"/>
    </source>
</evidence>
<dbReference type="EMBL" id="CACVKT020000464">
    <property type="protein sequence ID" value="CAC5359279.1"/>
    <property type="molecule type" value="Genomic_DNA"/>
</dbReference>
<feature type="compositionally biased region" description="Low complexity" evidence="1">
    <location>
        <begin position="179"/>
        <end position="199"/>
    </location>
</feature>
<dbReference type="AlphaFoldDB" id="A0A6J8A0H5"/>
<dbReference type="InterPro" id="IPR002889">
    <property type="entry name" value="WSC_carb-bd"/>
</dbReference>
<feature type="region of interest" description="Disordered" evidence="1">
    <location>
        <begin position="164"/>
        <end position="199"/>
    </location>
</feature>
<proteinExistence type="predicted"/>
<sequence>MYISVIIVVLVCSVIYLKCAGCAVVQSCYKFDKSLWEFLSLNSTLTNIWCKNQCKGDANNRYFGTSYTICYCRKTEITGSDEKEKDECKSKCPGNKDEFCGSILGWENGKPSGSFITPTHVTVSEINRPPNTLTAKVTQTTSITPMAVRETFTTNFMRMISTDTSPATVTNSTPLNTRKSITSTSEKTQTSKSTESTETVTHASTVDLLNTRYRLPVPLHAPDEVLKAMVGIRKTLLFKQIKYIKTSIIPLFAGLSTETETVTNTQATSTTSASIRESTSDFMNMITNNTSPETVTHSLPSTTPELFSTTSDYQMKNGVRGNSVRLFVFVMIQPKVYRGDGENVMVQNASCTEIEERSCSKAGTMQRKRNRIRAISNIQDQRDSSKPLQENFNTTEKYYASRCGNDFHPDEMKRETYQRRREDQHSRMEWMQYI</sequence>
<organism evidence="4 5">
    <name type="scientific">Mytilus coruscus</name>
    <name type="common">Sea mussel</name>
    <dbReference type="NCBI Taxonomy" id="42192"/>
    <lineage>
        <taxon>Eukaryota</taxon>
        <taxon>Metazoa</taxon>
        <taxon>Spiralia</taxon>
        <taxon>Lophotrochozoa</taxon>
        <taxon>Mollusca</taxon>
        <taxon>Bivalvia</taxon>
        <taxon>Autobranchia</taxon>
        <taxon>Pteriomorphia</taxon>
        <taxon>Mytilida</taxon>
        <taxon>Mytiloidea</taxon>
        <taxon>Mytilidae</taxon>
        <taxon>Mytilinae</taxon>
        <taxon>Mytilus</taxon>
    </lineage>
</organism>